<comment type="caution">
    <text evidence="3">The sequence shown here is derived from an EMBL/GenBank/DDBJ whole genome shotgun (WGS) entry which is preliminary data.</text>
</comment>
<dbReference type="Gene3D" id="3.20.20.140">
    <property type="entry name" value="Metal-dependent hydrolases"/>
    <property type="match status" value="1"/>
</dbReference>
<organism evidence="3 4">
    <name type="scientific">Candidatus Limadaptatus stercoripullorum</name>
    <dbReference type="NCBI Taxonomy" id="2840846"/>
    <lineage>
        <taxon>Bacteria</taxon>
        <taxon>Bacillati</taxon>
        <taxon>Bacillota</taxon>
        <taxon>Clostridia</taxon>
        <taxon>Eubacteriales</taxon>
        <taxon>Candidatus Limadaptatus</taxon>
    </lineage>
</organism>
<dbReference type="PANTHER" id="PTHR21240:SF28">
    <property type="entry name" value="ISO-OROTATE DECARBOXYLASE (EUROFUNG)"/>
    <property type="match status" value="1"/>
</dbReference>
<dbReference type="GO" id="GO:0005737">
    <property type="term" value="C:cytoplasm"/>
    <property type="evidence" value="ECO:0007669"/>
    <property type="project" value="TreeGrafter"/>
</dbReference>
<accession>A0A9D1SW77</accession>
<dbReference type="Proteomes" id="UP000886857">
    <property type="component" value="Unassembled WGS sequence"/>
</dbReference>
<feature type="domain" description="Amidohydrolase-related" evidence="2">
    <location>
        <begin position="3"/>
        <end position="267"/>
    </location>
</feature>
<dbReference type="InterPro" id="IPR006680">
    <property type="entry name" value="Amidohydro-rel"/>
</dbReference>
<name>A0A9D1SW77_9FIRM</name>
<dbReference type="EMBL" id="DVOE01000088">
    <property type="protein sequence ID" value="HIU99362.1"/>
    <property type="molecule type" value="Genomic_DNA"/>
</dbReference>
<keyword evidence="1" id="KW-0456">Lyase</keyword>
<evidence type="ECO:0000313" key="4">
    <source>
        <dbReference type="Proteomes" id="UP000886857"/>
    </source>
</evidence>
<dbReference type="Pfam" id="PF04909">
    <property type="entry name" value="Amidohydro_2"/>
    <property type="match status" value="1"/>
</dbReference>
<dbReference type="InterPro" id="IPR032466">
    <property type="entry name" value="Metal_Hydrolase"/>
</dbReference>
<protein>
    <submittedName>
        <fullName evidence="3">Amidohydrolase family protein</fullName>
    </submittedName>
</protein>
<sequence>MLIDFHAHIFADALAPRARAVLMENSHGAYTHCTDMTLGGLTAYMDAHGVDKSVVLPIVTKQRQTETINKWAASINDGEKIVAFGGIFPHTDDYKRDIDLVVSLGLKGIKLHPEYQEFVADEKELFPVYEYALDKGLIIVWHAGYDPIGTPPYRSDPFMFARIAGAFPGCGDRLVAAHLGGQSQWEDVYDTLAGREIMLDTSMASKYCPQGLFEAIVEKHGADRVLFASDSPWSDAAEEKARLETYSFTAEEKEMIFHANAERVLGIKR</sequence>
<dbReference type="SUPFAM" id="SSF51556">
    <property type="entry name" value="Metallo-dependent hydrolases"/>
    <property type="match status" value="1"/>
</dbReference>
<dbReference type="AlphaFoldDB" id="A0A9D1SW77"/>
<dbReference type="GO" id="GO:0016831">
    <property type="term" value="F:carboxy-lyase activity"/>
    <property type="evidence" value="ECO:0007669"/>
    <property type="project" value="InterPro"/>
</dbReference>
<reference evidence="3" key="2">
    <citation type="journal article" date="2021" name="PeerJ">
        <title>Extensive microbial diversity within the chicken gut microbiome revealed by metagenomics and culture.</title>
        <authorList>
            <person name="Gilroy R."/>
            <person name="Ravi A."/>
            <person name="Getino M."/>
            <person name="Pursley I."/>
            <person name="Horton D.L."/>
            <person name="Alikhan N.F."/>
            <person name="Baker D."/>
            <person name="Gharbi K."/>
            <person name="Hall N."/>
            <person name="Watson M."/>
            <person name="Adriaenssens E.M."/>
            <person name="Foster-Nyarko E."/>
            <person name="Jarju S."/>
            <person name="Secka A."/>
            <person name="Antonio M."/>
            <person name="Oren A."/>
            <person name="Chaudhuri R.R."/>
            <person name="La Ragione R."/>
            <person name="Hildebrand F."/>
            <person name="Pallen M.J."/>
        </authorList>
    </citation>
    <scope>NUCLEOTIDE SEQUENCE</scope>
    <source>
        <strain evidence="3">10406</strain>
    </source>
</reference>
<evidence type="ECO:0000259" key="2">
    <source>
        <dbReference type="Pfam" id="PF04909"/>
    </source>
</evidence>
<evidence type="ECO:0000256" key="1">
    <source>
        <dbReference type="ARBA" id="ARBA00023239"/>
    </source>
</evidence>
<evidence type="ECO:0000313" key="3">
    <source>
        <dbReference type="EMBL" id="HIU99362.1"/>
    </source>
</evidence>
<dbReference type="InterPro" id="IPR032465">
    <property type="entry name" value="ACMSD"/>
</dbReference>
<proteinExistence type="predicted"/>
<reference evidence="3" key="1">
    <citation type="submission" date="2020-10" db="EMBL/GenBank/DDBJ databases">
        <authorList>
            <person name="Gilroy R."/>
        </authorList>
    </citation>
    <scope>NUCLEOTIDE SEQUENCE</scope>
    <source>
        <strain evidence="3">10406</strain>
    </source>
</reference>
<dbReference type="GO" id="GO:0019748">
    <property type="term" value="P:secondary metabolic process"/>
    <property type="evidence" value="ECO:0007669"/>
    <property type="project" value="TreeGrafter"/>
</dbReference>
<dbReference type="CDD" id="cd01292">
    <property type="entry name" value="metallo-dependent_hydrolases"/>
    <property type="match status" value="1"/>
</dbReference>
<gene>
    <name evidence="3" type="ORF">IAC73_05930</name>
</gene>
<dbReference type="PANTHER" id="PTHR21240">
    <property type="entry name" value="2-AMINO-3-CARBOXYLMUCONATE-6-SEMIALDEHYDE DECARBOXYLASE"/>
    <property type="match status" value="1"/>
</dbReference>
<dbReference type="GO" id="GO:0016787">
    <property type="term" value="F:hydrolase activity"/>
    <property type="evidence" value="ECO:0007669"/>
    <property type="project" value="InterPro"/>
</dbReference>